<gene>
    <name evidence="2" type="ORF">GCM10023231_12420</name>
</gene>
<dbReference type="Proteomes" id="UP001501411">
    <property type="component" value="Unassembled WGS sequence"/>
</dbReference>
<evidence type="ECO:0000313" key="3">
    <source>
        <dbReference type="Proteomes" id="UP001501411"/>
    </source>
</evidence>
<dbReference type="EMBL" id="BAABIQ010000006">
    <property type="protein sequence ID" value="GAA4786031.1"/>
    <property type="molecule type" value="Genomic_DNA"/>
</dbReference>
<feature type="domain" description="NERD" evidence="1">
    <location>
        <begin position="29"/>
        <end position="145"/>
    </location>
</feature>
<protein>
    <recommendedName>
        <fullName evidence="1">NERD domain-containing protein</fullName>
    </recommendedName>
</protein>
<evidence type="ECO:0000313" key="2">
    <source>
        <dbReference type="EMBL" id="GAA4786031.1"/>
    </source>
</evidence>
<dbReference type="PROSITE" id="PS50965">
    <property type="entry name" value="NERD"/>
    <property type="match status" value="1"/>
</dbReference>
<keyword evidence="3" id="KW-1185">Reference proteome</keyword>
<reference evidence="3" key="1">
    <citation type="journal article" date="2019" name="Int. J. Syst. Evol. Microbiol.">
        <title>The Global Catalogue of Microorganisms (GCM) 10K type strain sequencing project: providing services to taxonomists for standard genome sequencing and annotation.</title>
        <authorList>
            <consortium name="The Broad Institute Genomics Platform"/>
            <consortium name="The Broad Institute Genome Sequencing Center for Infectious Disease"/>
            <person name="Wu L."/>
            <person name="Ma J."/>
        </authorList>
    </citation>
    <scope>NUCLEOTIDE SEQUENCE [LARGE SCALE GENOMIC DNA]</scope>
    <source>
        <strain evidence="3">JCM 18200</strain>
    </source>
</reference>
<evidence type="ECO:0000259" key="1">
    <source>
        <dbReference type="PROSITE" id="PS50965"/>
    </source>
</evidence>
<accession>A0ABP9AUX1</accession>
<dbReference type="RefSeq" id="WP_345230871.1">
    <property type="nucleotide sequence ID" value="NZ_BAABIQ010000006.1"/>
</dbReference>
<organism evidence="2 3">
    <name type="scientific">Olivibacter ginsenosidimutans</name>
    <dbReference type="NCBI Taxonomy" id="1176537"/>
    <lineage>
        <taxon>Bacteria</taxon>
        <taxon>Pseudomonadati</taxon>
        <taxon>Bacteroidota</taxon>
        <taxon>Sphingobacteriia</taxon>
        <taxon>Sphingobacteriales</taxon>
        <taxon>Sphingobacteriaceae</taxon>
        <taxon>Olivibacter</taxon>
    </lineage>
</organism>
<comment type="caution">
    <text evidence="2">The sequence shown here is derived from an EMBL/GenBank/DDBJ whole genome shotgun (WGS) entry which is preliminary data.</text>
</comment>
<name>A0ABP9AUX1_9SPHI</name>
<dbReference type="Pfam" id="PF08378">
    <property type="entry name" value="NERD"/>
    <property type="match status" value="1"/>
</dbReference>
<proteinExistence type="predicted"/>
<sequence length="199" mass="23524">MQHNILEYWPICLLLLLSGLFQILRPFIVGKVGEKKVAFVLKFLNKRDYKVIHNVKLYGNGYKTQIDHIVVSRFGVFVIETKNYKGWILGGERSYCWTQVIYKKKTKFYNPILQNYGHIKVLKYHLSNYPDIRYISIVVFTGSSTLKVRTSSEVIKIFTLLRTIKRYNQVVLSELSTDEIFKTIKLKNRRKPKNWQTNP</sequence>
<dbReference type="InterPro" id="IPR011528">
    <property type="entry name" value="NERD"/>
</dbReference>